<sequence>MNLKEIEARIAEIKNELETRAAELTVEESNKLVDEAEQLNEQRKALVEAAEKRNAALANIAAGEGKTVRTFAAPNGAAAGEDDDKYASMAYRKAFMQYVTRGTAIPAEYRGDANTKTTDVGNVIPTTVVDQIISKLENVGGILALVTKTAYKGGVAIPKNTVKPVATWVAEGAGSDKQKLAAGSVTFAYHKLRCAVSVSLEVDTMSIAAFEAYLVRVIVEAMTKKLEESIIKGSGSGEPLGIINTVADDGDTIANVNVAALSYNTLIDAEAELPEEYEGNAKWCMSKKTFMGFIGLVDENGQPIARVNHGLDGKVERYLLGREVVCTQHLPSFAAADTNAKFGFLFDFTNYDLNTNYAMGVKKYEDNDTDDQITKAIMLADGKVVDYYGLVTLKKIASV</sequence>
<protein>
    <submittedName>
        <fullName evidence="5">Capsid protein</fullName>
    </submittedName>
</protein>
<feature type="domain" description="Phage capsid-like C-terminal" evidence="4">
    <location>
        <begin position="121"/>
        <end position="394"/>
    </location>
</feature>
<evidence type="ECO:0000313" key="5">
    <source>
        <dbReference type="EMBL" id="QHJ73546.1"/>
    </source>
</evidence>
<feature type="coiled-coil region" evidence="3">
    <location>
        <begin position="3"/>
        <end position="59"/>
    </location>
</feature>
<dbReference type="Pfam" id="PF05065">
    <property type="entry name" value="Phage_capsid"/>
    <property type="match status" value="1"/>
</dbReference>
<dbReference type="NCBIfam" id="TIGR01554">
    <property type="entry name" value="major_cap_HK97"/>
    <property type="match status" value="1"/>
</dbReference>
<name>A0A6B9ST82_9CAUD</name>
<evidence type="ECO:0000259" key="4">
    <source>
        <dbReference type="Pfam" id="PF05065"/>
    </source>
</evidence>
<comment type="subcellular location">
    <subcellularLocation>
        <location evidence="1">Virion</location>
    </subcellularLocation>
</comment>
<dbReference type="EMBL" id="MN882550">
    <property type="protein sequence ID" value="QHJ73546.1"/>
    <property type="molecule type" value="Genomic_DNA"/>
</dbReference>
<dbReference type="Proteomes" id="UP000464519">
    <property type="component" value="Segment"/>
</dbReference>
<dbReference type="SUPFAM" id="SSF56563">
    <property type="entry name" value="Major capsid protein gp5"/>
    <property type="match status" value="1"/>
</dbReference>
<accession>A0A6B9ST82</accession>
<dbReference type="RefSeq" id="YP_009855845.1">
    <property type="nucleotide sequence ID" value="NC_048848.1"/>
</dbReference>
<dbReference type="InterPro" id="IPR054612">
    <property type="entry name" value="Phage_capsid-like_C"/>
</dbReference>
<keyword evidence="2" id="KW-0946">Virion</keyword>
<dbReference type="GeneID" id="55626586"/>
<dbReference type="Gene3D" id="3.30.2400.10">
    <property type="entry name" value="Major capsid protein gp5"/>
    <property type="match status" value="1"/>
</dbReference>
<organism evidence="5 6">
    <name type="scientific">Butyrivibrio phage Arawn</name>
    <dbReference type="NCBI Taxonomy" id="2724180"/>
    <lineage>
        <taxon>Viruses</taxon>
        <taxon>Duplodnaviria</taxon>
        <taxon>Heunggongvirae</taxon>
        <taxon>Uroviricota</taxon>
        <taxon>Caudoviricetes</taxon>
        <taxon>Arawnvirus</taxon>
        <taxon>Arawnvirus arawn</taxon>
    </lineage>
</organism>
<evidence type="ECO:0000313" key="6">
    <source>
        <dbReference type="Proteomes" id="UP000464519"/>
    </source>
</evidence>
<reference evidence="5 6" key="1">
    <citation type="submission" date="2019-12" db="EMBL/GenBank/DDBJ databases">
        <title>The Isolation and Genome Sequencing of Six Novel Lytic Bacteriophages from the Rumen Active Against Butyrivibrio fibrisolvens.</title>
        <authorList>
            <person name="Friedersdorff J.C.A."/>
            <person name="Kingston-Smith A.H."/>
            <person name="Pachebat J.A."/>
            <person name="Rooke D."/>
            <person name="Creevey C.J."/>
        </authorList>
    </citation>
    <scope>NUCLEOTIDE SEQUENCE [LARGE SCALE GENOMIC DNA]</scope>
</reference>
<evidence type="ECO:0000256" key="1">
    <source>
        <dbReference type="ARBA" id="ARBA00004328"/>
    </source>
</evidence>
<proteinExistence type="predicted"/>
<keyword evidence="3" id="KW-0175">Coiled coil</keyword>
<keyword evidence="6" id="KW-1185">Reference proteome</keyword>
<evidence type="ECO:0000256" key="2">
    <source>
        <dbReference type="ARBA" id="ARBA00022844"/>
    </source>
</evidence>
<evidence type="ECO:0000256" key="3">
    <source>
        <dbReference type="SAM" id="Coils"/>
    </source>
</evidence>
<dbReference type="GO" id="GO:0044423">
    <property type="term" value="C:virion component"/>
    <property type="evidence" value="ECO:0007669"/>
    <property type="project" value="UniProtKB-KW"/>
</dbReference>
<dbReference type="InterPro" id="IPR024455">
    <property type="entry name" value="Phage_capsid"/>
</dbReference>